<evidence type="ECO:0000313" key="4">
    <source>
        <dbReference type="Proteomes" id="UP001321749"/>
    </source>
</evidence>
<dbReference type="Proteomes" id="UP001321749">
    <property type="component" value="Unassembled WGS sequence"/>
</dbReference>
<evidence type="ECO:0000313" key="3">
    <source>
        <dbReference type="EMBL" id="KAK4457374.1"/>
    </source>
</evidence>
<dbReference type="InterPro" id="IPR050167">
    <property type="entry name" value="Ser_Thr_protein_kinase"/>
</dbReference>
<dbReference type="PROSITE" id="PS00108">
    <property type="entry name" value="PROTEIN_KINASE_ST"/>
    <property type="match status" value="1"/>
</dbReference>
<dbReference type="SUPFAM" id="SSF48403">
    <property type="entry name" value="Ankyrin repeat"/>
    <property type="match status" value="1"/>
</dbReference>
<sequence length="1062" mass="116927">MELNPSRDFLILLTQLTRLLIIRKISELSNGETRALLGEGATSTVHKVTNLRVKDLWNPGPCIGGETLDVPVVALKTAKHQSVNKAADGTVVTAAMLRRLKTVLFEVQVLSRPDIARHPNIISLLAYSYWHSLSGYDERSWSFIPDIALEFSPWGNARNFFAQGPGPPRSDAYKLALCRDVAAGLAFLHAYGITHGDVKLENVLIFPGPLSIPVAKIADIELSPQNPAFGPCAGYMGTEAYLAPEVAGARINGSHLPVEELWYCDVFAFGLLVLEVFASVDFYWNAGPSGTKVANCFADDDTALSLALNILQNSLESVSGSGLFATGQQLLEATLQKSPLDRLPSGWPGVHEQSTVIISSYSVDEPLSYDILQVLSHVDLVCEYRWGGTVWAELERLATTAPTPQERGQARFGLFICATATQYAPCHITCIEDALNLLASAANDGYAPACVIGKRVFEANHRPAPSILAAPLPEHASDEMRRELATLENADSSEYYSIAVRVLWPLHLRDQIRRSLGVQADSHAFTAELINKAVREMGRGFKKYADAHSLLHHGIISSNIAACRRLLKLGVNVNLQILDGITPLSLACRFAEYEIVRLLLAYNANPCILDEAGSSPLHWLITTRDEDSAEVLKLMLKNISRLGGSSPGDPGLAVSYACYDQLAFQPQGTALEWAILSRHSTLIGALLGSGLIRLAGREELMHYFSMAAATTCPETVRAVARHFKDAKFTIKDVPRLLSMVGKNAWGSTELYRWIAHGPLHQDGYRATIDSILDLCGIPTDIDFSVFDRPEAQGRGSPMVIATITFRIEVITELARRGSGLNVVHGPTDNQECGYSLFRTPLEIQAFLDAGADLSLEAGSSRIDSWMDKGRTAVAESIPHCRWDNIEYLLDHGSPLEFGTLAGEMQTLLHLVVFDVFLISWKLRPYVRRGSPHIEDHLIVLRNLVLYCHQKRDVYILLALNHTRWMSPAHLAMSLGLPLVLKTLIALHSETQTPGPYRSVFEFGSVQYYKAMQDRGGRDEFTFSVYGSPCSVNFEEYCGKLKEVKEICDEVLYPGEPPAIREA</sequence>
<comment type="caution">
    <text evidence="3">The sequence shown here is derived from an EMBL/GenBank/DDBJ whole genome shotgun (WGS) entry which is preliminary data.</text>
</comment>
<dbReference type="InterPro" id="IPR036770">
    <property type="entry name" value="Ankyrin_rpt-contain_sf"/>
</dbReference>
<keyword evidence="1" id="KW-0040">ANK repeat</keyword>
<dbReference type="InterPro" id="IPR008271">
    <property type="entry name" value="Ser/Thr_kinase_AS"/>
</dbReference>
<feature type="repeat" description="ANK" evidence="1">
    <location>
        <begin position="579"/>
        <end position="611"/>
    </location>
</feature>
<feature type="domain" description="Protein kinase" evidence="2">
    <location>
        <begin position="31"/>
        <end position="354"/>
    </location>
</feature>
<dbReference type="PROSITE" id="PS50297">
    <property type="entry name" value="ANK_REP_REGION"/>
    <property type="match status" value="1"/>
</dbReference>
<keyword evidence="3" id="KW-0418">Kinase</keyword>
<dbReference type="GO" id="GO:0005524">
    <property type="term" value="F:ATP binding"/>
    <property type="evidence" value="ECO:0007669"/>
    <property type="project" value="InterPro"/>
</dbReference>
<proteinExistence type="predicted"/>
<dbReference type="InterPro" id="IPR002110">
    <property type="entry name" value="Ankyrin_rpt"/>
</dbReference>
<reference evidence="3" key="1">
    <citation type="journal article" date="2023" name="Mol. Phylogenet. Evol.">
        <title>Genome-scale phylogeny and comparative genomics of the fungal order Sordariales.</title>
        <authorList>
            <person name="Hensen N."/>
            <person name="Bonometti L."/>
            <person name="Westerberg I."/>
            <person name="Brannstrom I.O."/>
            <person name="Guillou S."/>
            <person name="Cros-Aarteil S."/>
            <person name="Calhoun S."/>
            <person name="Haridas S."/>
            <person name="Kuo A."/>
            <person name="Mondo S."/>
            <person name="Pangilinan J."/>
            <person name="Riley R."/>
            <person name="LaButti K."/>
            <person name="Andreopoulos B."/>
            <person name="Lipzen A."/>
            <person name="Chen C."/>
            <person name="Yan M."/>
            <person name="Daum C."/>
            <person name="Ng V."/>
            <person name="Clum A."/>
            <person name="Steindorff A."/>
            <person name="Ohm R.A."/>
            <person name="Martin F."/>
            <person name="Silar P."/>
            <person name="Natvig D.O."/>
            <person name="Lalanne C."/>
            <person name="Gautier V."/>
            <person name="Ament-Velasquez S.L."/>
            <person name="Kruys A."/>
            <person name="Hutchinson M.I."/>
            <person name="Powell A.J."/>
            <person name="Barry K."/>
            <person name="Miller A.N."/>
            <person name="Grigoriev I.V."/>
            <person name="Debuchy R."/>
            <person name="Gladieux P."/>
            <person name="Hiltunen Thoren M."/>
            <person name="Johannesson H."/>
        </authorList>
    </citation>
    <scope>NUCLEOTIDE SEQUENCE</scope>
    <source>
        <strain evidence="3">PSN324</strain>
    </source>
</reference>
<dbReference type="SUPFAM" id="SSF56112">
    <property type="entry name" value="Protein kinase-like (PK-like)"/>
    <property type="match status" value="1"/>
</dbReference>
<dbReference type="PROSITE" id="PS50011">
    <property type="entry name" value="PROTEIN_KINASE_DOM"/>
    <property type="match status" value="1"/>
</dbReference>
<dbReference type="SMART" id="SM00248">
    <property type="entry name" value="ANK"/>
    <property type="match status" value="6"/>
</dbReference>
<dbReference type="PANTHER" id="PTHR23257:SF963">
    <property type="entry name" value="AT08303P"/>
    <property type="match status" value="1"/>
</dbReference>
<dbReference type="Gene3D" id="1.25.40.20">
    <property type="entry name" value="Ankyrin repeat-containing domain"/>
    <property type="match status" value="1"/>
</dbReference>
<dbReference type="InterPro" id="IPR011009">
    <property type="entry name" value="Kinase-like_dom_sf"/>
</dbReference>
<dbReference type="PROSITE" id="PS50088">
    <property type="entry name" value="ANK_REPEAT"/>
    <property type="match status" value="1"/>
</dbReference>
<dbReference type="InterPro" id="IPR000719">
    <property type="entry name" value="Prot_kinase_dom"/>
</dbReference>
<dbReference type="GO" id="GO:0005737">
    <property type="term" value="C:cytoplasm"/>
    <property type="evidence" value="ECO:0007669"/>
    <property type="project" value="TreeGrafter"/>
</dbReference>
<organism evidence="3 4">
    <name type="scientific">Cladorrhinum samala</name>
    <dbReference type="NCBI Taxonomy" id="585594"/>
    <lineage>
        <taxon>Eukaryota</taxon>
        <taxon>Fungi</taxon>
        <taxon>Dikarya</taxon>
        <taxon>Ascomycota</taxon>
        <taxon>Pezizomycotina</taxon>
        <taxon>Sordariomycetes</taxon>
        <taxon>Sordariomycetidae</taxon>
        <taxon>Sordariales</taxon>
        <taxon>Podosporaceae</taxon>
        <taxon>Cladorrhinum</taxon>
    </lineage>
</organism>
<name>A0AAV9HBN7_9PEZI</name>
<keyword evidence="4" id="KW-1185">Reference proteome</keyword>
<keyword evidence="3" id="KW-0808">Transferase</keyword>
<evidence type="ECO:0000256" key="1">
    <source>
        <dbReference type="PROSITE-ProRule" id="PRU00023"/>
    </source>
</evidence>
<dbReference type="Pfam" id="PF00069">
    <property type="entry name" value="Pkinase"/>
    <property type="match status" value="1"/>
</dbReference>
<protein>
    <submittedName>
        <fullName evidence="3">Kinase-like domain-containing protein</fullName>
    </submittedName>
</protein>
<dbReference type="GO" id="GO:0004672">
    <property type="term" value="F:protein kinase activity"/>
    <property type="evidence" value="ECO:0007669"/>
    <property type="project" value="InterPro"/>
</dbReference>
<dbReference type="EMBL" id="MU865119">
    <property type="protein sequence ID" value="KAK4457374.1"/>
    <property type="molecule type" value="Genomic_DNA"/>
</dbReference>
<dbReference type="PANTHER" id="PTHR23257">
    <property type="entry name" value="SERINE-THREONINE PROTEIN KINASE"/>
    <property type="match status" value="1"/>
</dbReference>
<dbReference type="SMART" id="SM00220">
    <property type="entry name" value="S_TKc"/>
    <property type="match status" value="1"/>
</dbReference>
<accession>A0AAV9HBN7</accession>
<dbReference type="GO" id="GO:0007165">
    <property type="term" value="P:signal transduction"/>
    <property type="evidence" value="ECO:0007669"/>
    <property type="project" value="TreeGrafter"/>
</dbReference>
<evidence type="ECO:0000259" key="2">
    <source>
        <dbReference type="PROSITE" id="PS50011"/>
    </source>
</evidence>
<reference evidence="3" key="2">
    <citation type="submission" date="2023-06" db="EMBL/GenBank/DDBJ databases">
        <authorList>
            <consortium name="Lawrence Berkeley National Laboratory"/>
            <person name="Mondo S.J."/>
            <person name="Hensen N."/>
            <person name="Bonometti L."/>
            <person name="Westerberg I."/>
            <person name="Brannstrom I.O."/>
            <person name="Guillou S."/>
            <person name="Cros-Aarteil S."/>
            <person name="Calhoun S."/>
            <person name="Haridas S."/>
            <person name="Kuo A."/>
            <person name="Pangilinan J."/>
            <person name="Riley R."/>
            <person name="Labutti K."/>
            <person name="Andreopoulos B."/>
            <person name="Lipzen A."/>
            <person name="Chen C."/>
            <person name="Yanf M."/>
            <person name="Daum C."/>
            <person name="Ng V."/>
            <person name="Clum A."/>
            <person name="Steindorff A."/>
            <person name="Ohm R."/>
            <person name="Martin F."/>
            <person name="Silar P."/>
            <person name="Natvig D."/>
            <person name="Lalanne C."/>
            <person name="Gautier V."/>
            <person name="Ament-Velasquez S.L."/>
            <person name="Kruys A."/>
            <person name="Hutchinson M.I."/>
            <person name="Powell A.J."/>
            <person name="Barry K."/>
            <person name="Miller A.N."/>
            <person name="Grigoriev I.V."/>
            <person name="Debuchy R."/>
            <person name="Gladieux P."/>
            <person name="Thoren M.H."/>
            <person name="Johannesson H."/>
        </authorList>
    </citation>
    <scope>NUCLEOTIDE SEQUENCE</scope>
    <source>
        <strain evidence="3">PSN324</strain>
    </source>
</reference>
<dbReference type="AlphaFoldDB" id="A0AAV9HBN7"/>
<gene>
    <name evidence="3" type="ORF">QBC42DRAFT_188716</name>
</gene>
<dbReference type="Gene3D" id="1.10.510.10">
    <property type="entry name" value="Transferase(Phosphotransferase) domain 1"/>
    <property type="match status" value="1"/>
</dbReference>
<dbReference type="Pfam" id="PF12796">
    <property type="entry name" value="Ank_2"/>
    <property type="match status" value="1"/>
</dbReference>